<keyword evidence="11 16" id="KW-0269">Exonuclease</keyword>
<feature type="domain" description="Mre11 DNA-binding" evidence="20">
    <location>
        <begin position="290"/>
        <end position="458"/>
    </location>
</feature>
<dbReference type="PANTHER" id="PTHR10139:SF1">
    <property type="entry name" value="DOUBLE-STRAND BREAK REPAIR PROTEIN MRE11"/>
    <property type="match status" value="1"/>
</dbReference>
<dbReference type="GO" id="GO:0000724">
    <property type="term" value="P:double-strand break repair via homologous recombination"/>
    <property type="evidence" value="ECO:0007669"/>
    <property type="project" value="TreeGrafter"/>
</dbReference>
<evidence type="ECO:0000256" key="12">
    <source>
        <dbReference type="ARBA" id="ARBA00023204"/>
    </source>
</evidence>
<dbReference type="OrthoDB" id="30417at2759"/>
<evidence type="ECO:0000256" key="18">
    <source>
        <dbReference type="RuleBase" id="RU003447"/>
    </source>
</evidence>
<dbReference type="FunFam" id="3.60.21.10:FF:000011">
    <property type="entry name" value="Double-strand break repair protein"/>
    <property type="match status" value="1"/>
</dbReference>
<dbReference type="NCBIfam" id="TIGR00583">
    <property type="entry name" value="mre11"/>
    <property type="match status" value="1"/>
</dbReference>
<evidence type="ECO:0000256" key="8">
    <source>
        <dbReference type="ARBA" id="ARBA00022759"/>
    </source>
</evidence>
<comment type="function">
    <text evidence="16">Core component of the MRN complex, which plays a central role in double-strand break (DSB) repair, DNA recombination, maintenance of telomere integrity and meiosis. The MRN complex is involved in the repair of DNA double-strand breaks (DSBs) via homologous recombination (HR), an error-free mechanism which primarily occurs during S and G2 phases. The complex (1) mediates the end resection of damaged DNA, which generates proper single-stranded DNA, a key initial steps in HR, and is (2) required for the recruitment of other repair factors and efficient activation of ATM and ATR upon DNA damage. Within the MRN complex, MRE11 possesses both single-strand endonuclease activity and double-strand-specific 3'-5' exonuclease activity. MRE11 first endonucleolytically cleaves the 5' strand at DNA DSB ends to prevent non-homologous end joining (NHEJ) and licence HR. It then generates a single-stranded DNA gap via 3' to 5' exonucleolytic degradation, which is required for single-strand invasion and recombination.</text>
</comment>
<dbReference type="GO" id="GO:0030145">
    <property type="term" value="F:manganese ion binding"/>
    <property type="evidence" value="ECO:0007669"/>
    <property type="project" value="UniProtKB-UniRule"/>
</dbReference>
<dbReference type="Gene3D" id="3.60.21.10">
    <property type="match status" value="1"/>
</dbReference>
<feature type="region of interest" description="Disordered" evidence="19">
    <location>
        <begin position="522"/>
        <end position="631"/>
    </location>
</feature>
<keyword evidence="14 16" id="KW-0539">Nucleus</keyword>
<keyword evidence="13 16" id="KW-0464">Manganese</keyword>
<evidence type="ECO:0000256" key="6">
    <source>
        <dbReference type="ARBA" id="ARBA00022722"/>
    </source>
</evidence>
<keyword evidence="8 16" id="KW-0255">Endonuclease</keyword>
<organism evidence="21 22">
    <name type="scientific">Eumeta variegata</name>
    <name type="common">Bagworm moth</name>
    <name type="synonym">Eumeta japonica</name>
    <dbReference type="NCBI Taxonomy" id="151549"/>
    <lineage>
        <taxon>Eukaryota</taxon>
        <taxon>Metazoa</taxon>
        <taxon>Ecdysozoa</taxon>
        <taxon>Arthropoda</taxon>
        <taxon>Hexapoda</taxon>
        <taxon>Insecta</taxon>
        <taxon>Pterygota</taxon>
        <taxon>Neoptera</taxon>
        <taxon>Endopterygota</taxon>
        <taxon>Lepidoptera</taxon>
        <taxon>Glossata</taxon>
        <taxon>Ditrysia</taxon>
        <taxon>Tineoidea</taxon>
        <taxon>Psychidae</taxon>
        <taxon>Oiketicinae</taxon>
        <taxon>Eumeta</taxon>
    </lineage>
</organism>
<protein>
    <recommendedName>
        <fullName evidence="16">Double-strand break repair protein</fullName>
    </recommendedName>
</protein>
<dbReference type="EMBL" id="BGZK01000026">
    <property type="protein sequence ID" value="GBP07522.1"/>
    <property type="molecule type" value="Genomic_DNA"/>
</dbReference>
<dbReference type="InterPro" id="IPR004843">
    <property type="entry name" value="Calcineurin-like_PHP"/>
</dbReference>
<evidence type="ECO:0000256" key="7">
    <source>
        <dbReference type="ARBA" id="ARBA00022723"/>
    </source>
</evidence>
<dbReference type="AlphaFoldDB" id="A0A4C1SZ84"/>
<dbReference type="GO" id="GO:0097552">
    <property type="term" value="P:mitochondrial double-strand break repair via homologous recombination"/>
    <property type="evidence" value="ECO:0007669"/>
    <property type="project" value="TreeGrafter"/>
</dbReference>
<comment type="caution">
    <text evidence="21">The sequence shown here is derived from an EMBL/GenBank/DDBJ whole genome shotgun (WGS) entry which is preliminary data.</text>
</comment>
<dbReference type="InterPro" id="IPR003701">
    <property type="entry name" value="Mre11"/>
</dbReference>
<dbReference type="GO" id="GO:0042138">
    <property type="term" value="P:meiotic DNA double-strand break formation"/>
    <property type="evidence" value="ECO:0007669"/>
    <property type="project" value="TreeGrafter"/>
</dbReference>
<evidence type="ECO:0000256" key="16">
    <source>
        <dbReference type="PIRNR" id="PIRNR000882"/>
    </source>
</evidence>
<dbReference type="GO" id="GO:0007095">
    <property type="term" value="P:mitotic G2 DNA damage checkpoint signaling"/>
    <property type="evidence" value="ECO:0007669"/>
    <property type="project" value="TreeGrafter"/>
</dbReference>
<dbReference type="GO" id="GO:0030870">
    <property type="term" value="C:Mre11 complex"/>
    <property type="evidence" value="ECO:0007669"/>
    <property type="project" value="UniProtKB-UniRule"/>
</dbReference>
<evidence type="ECO:0000256" key="9">
    <source>
        <dbReference type="ARBA" id="ARBA00022763"/>
    </source>
</evidence>
<keyword evidence="15 16" id="KW-0469">Meiosis</keyword>
<sequence length="631" mass="71201">MENFGQDSLNSNDIINIMVATDIHLGYQETDPVRGEDSFIAFEEVLSLAVQHDVDMILLGGDLFDQAKPSPNCLLRCTHLLRRYCLGERPVALELLSDPNENFTRPVNYEEPDLNVAYPVFTIHGNHDDPVGAGAISSLDILASAGLINYFGKWTDYTHVRIAPVLLRKGVTTLALYGLGFLKDQRLSRLFKDSKVEMQRFDADDVFSLLVLHQNRADRGPGNYISENVLPDFLDMVVWGHEHDCRVIEEFNEQGKFFVTQPGSTIATSLASGESLPKHCALLQIHKNIFKLTPIPLQTVRPFIFRTIVLSEEDMGRSTVNESEKVQEFLKKKVFEAIEEAHCLRSGDQRQPTLPLIRLSVFYEHEGQNFNKIRFGQQFNETVANPQDVLLMKRERRIQDRKSNTTDTKTLNELELEVSAGDAIDLETLILSRFEMLSPEQKPVVLCPRAVADAVREFTRRNKDDILRQTFDAHRRLCVENLLSLDTDAGAKDETEVIEQLRRFRASLDAADNDRLREWMKQPAPVPAREPSPVIVPEPSPEPANNVRSTVTRSRGRGGGRGGRPRGGRGARGARDRSPEHITPSPSVERRTPRRAAAERSSSWLQQFMSSGGRAPHPQRTRSPIEIDDSD</sequence>
<dbReference type="GO" id="GO:0031573">
    <property type="term" value="P:mitotic intra-S DNA damage checkpoint signaling"/>
    <property type="evidence" value="ECO:0007669"/>
    <property type="project" value="TreeGrafter"/>
</dbReference>
<keyword evidence="9 16" id="KW-0227">DNA damage</keyword>
<dbReference type="GO" id="GO:0000723">
    <property type="term" value="P:telomere maintenance"/>
    <property type="evidence" value="ECO:0007669"/>
    <property type="project" value="TreeGrafter"/>
</dbReference>
<dbReference type="InterPro" id="IPR038487">
    <property type="entry name" value="Mre11_capping_dom"/>
</dbReference>
<comment type="cofactor">
    <cofactor evidence="1 16">
        <name>Mn(2+)</name>
        <dbReference type="ChEBI" id="CHEBI:29035"/>
    </cofactor>
</comment>
<name>A0A4C1SZ84_EUMVA</name>
<keyword evidence="12 16" id="KW-0234">DNA repair</keyword>
<dbReference type="STRING" id="151549.A0A4C1SZ84"/>
<evidence type="ECO:0000256" key="5">
    <source>
        <dbReference type="ARBA" id="ARBA00022454"/>
    </source>
</evidence>
<evidence type="ECO:0000256" key="2">
    <source>
        <dbReference type="ARBA" id="ARBA00004123"/>
    </source>
</evidence>
<evidence type="ECO:0000256" key="11">
    <source>
        <dbReference type="ARBA" id="ARBA00022839"/>
    </source>
</evidence>
<dbReference type="InterPro" id="IPR029052">
    <property type="entry name" value="Metallo-depent_PP-like"/>
</dbReference>
<dbReference type="SMART" id="SM01347">
    <property type="entry name" value="Mre11_DNA_bind"/>
    <property type="match status" value="1"/>
</dbReference>
<evidence type="ECO:0000256" key="1">
    <source>
        <dbReference type="ARBA" id="ARBA00001936"/>
    </source>
</evidence>
<dbReference type="SUPFAM" id="SSF56300">
    <property type="entry name" value="Metallo-dependent phosphatases"/>
    <property type="match status" value="1"/>
</dbReference>
<dbReference type="GO" id="GO:0006303">
    <property type="term" value="P:double-strand break repair via nonhomologous end joining"/>
    <property type="evidence" value="ECO:0007669"/>
    <property type="project" value="TreeGrafter"/>
</dbReference>
<dbReference type="GO" id="GO:0000014">
    <property type="term" value="F:single-stranded DNA endodeoxyribonuclease activity"/>
    <property type="evidence" value="ECO:0007669"/>
    <property type="project" value="TreeGrafter"/>
</dbReference>
<dbReference type="Pfam" id="PF00149">
    <property type="entry name" value="Metallophos"/>
    <property type="match status" value="1"/>
</dbReference>
<evidence type="ECO:0000259" key="20">
    <source>
        <dbReference type="SMART" id="SM01347"/>
    </source>
</evidence>
<evidence type="ECO:0000256" key="13">
    <source>
        <dbReference type="ARBA" id="ARBA00023211"/>
    </source>
</evidence>
<dbReference type="CDD" id="cd00840">
    <property type="entry name" value="MPP_Mre11_N"/>
    <property type="match status" value="1"/>
</dbReference>
<gene>
    <name evidence="21" type="primary">MRE11</name>
    <name evidence="21" type="ORF">EVAR_4864_1</name>
</gene>
<dbReference type="PANTHER" id="PTHR10139">
    <property type="entry name" value="DOUBLE-STRAND BREAK REPAIR PROTEIN MRE11"/>
    <property type="match status" value="1"/>
</dbReference>
<feature type="active site" description="Proton donor" evidence="17">
    <location>
        <position position="127"/>
    </location>
</feature>
<comment type="subcellular location">
    <subcellularLocation>
        <location evidence="3">Chromosome</location>
    </subcellularLocation>
    <subcellularLocation>
        <location evidence="2 16">Nucleus</location>
    </subcellularLocation>
</comment>
<keyword evidence="6 16" id="KW-0540">Nuclease</keyword>
<evidence type="ECO:0000313" key="22">
    <source>
        <dbReference type="Proteomes" id="UP000299102"/>
    </source>
</evidence>
<evidence type="ECO:0000256" key="3">
    <source>
        <dbReference type="ARBA" id="ARBA00004286"/>
    </source>
</evidence>
<comment type="similarity">
    <text evidence="4 16 18">Belongs to the MRE11/RAD32 family.</text>
</comment>
<evidence type="ECO:0000256" key="14">
    <source>
        <dbReference type="ARBA" id="ARBA00023242"/>
    </source>
</evidence>
<evidence type="ECO:0000256" key="17">
    <source>
        <dbReference type="PIRSR" id="PIRSR000882-1"/>
    </source>
</evidence>
<keyword evidence="10 16" id="KW-0378">Hydrolase</keyword>
<dbReference type="Proteomes" id="UP000299102">
    <property type="component" value="Unassembled WGS sequence"/>
</dbReference>
<dbReference type="InterPro" id="IPR041796">
    <property type="entry name" value="Mre11_N"/>
</dbReference>
<keyword evidence="22" id="KW-1185">Reference proteome</keyword>
<dbReference type="GO" id="GO:0035861">
    <property type="term" value="C:site of double-strand break"/>
    <property type="evidence" value="ECO:0007669"/>
    <property type="project" value="TreeGrafter"/>
</dbReference>
<keyword evidence="5" id="KW-0158">Chromosome</keyword>
<accession>A0A4C1SZ84</accession>
<feature type="compositionally biased region" description="Pro residues" evidence="19">
    <location>
        <begin position="524"/>
        <end position="542"/>
    </location>
</feature>
<dbReference type="InterPro" id="IPR007281">
    <property type="entry name" value="Mre11_DNA-bd"/>
</dbReference>
<evidence type="ECO:0000256" key="10">
    <source>
        <dbReference type="ARBA" id="ARBA00022801"/>
    </source>
</evidence>
<reference evidence="21 22" key="1">
    <citation type="journal article" date="2019" name="Commun. Biol.">
        <title>The bagworm genome reveals a unique fibroin gene that provides high tensile strength.</title>
        <authorList>
            <person name="Kono N."/>
            <person name="Nakamura H."/>
            <person name="Ohtoshi R."/>
            <person name="Tomita M."/>
            <person name="Numata K."/>
            <person name="Arakawa K."/>
        </authorList>
    </citation>
    <scope>NUCLEOTIDE SEQUENCE [LARGE SCALE GENOMIC DNA]</scope>
</reference>
<evidence type="ECO:0000313" key="21">
    <source>
        <dbReference type="EMBL" id="GBP07522.1"/>
    </source>
</evidence>
<dbReference type="Gene3D" id="3.30.110.110">
    <property type="entry name" value="Mre11, capping domain"/>
    <property type="match status" value="1"/>
</dbReference>
<proteinExistence type="inferred from homology"/>
<evidence type="ECO:0000256" key="19">
    <source>
        <dbReference type="SAM" id="MobiDB-lite"/>
    </source>
</evidence>
<dbReference type="Pfam" id="PF04152">
    <property type="entry name" value="Mre11_DNA_bind"/>
    <property type="match status" value="1"/>
</dbReference>
<evidence type="ECO:0000256" key="15">
    <source>
        <dbReference type="ARBA" id="ARBA00023254"/>
    </source>
</evidence>
<keyword evidence="7" id="KW-0479">Metal-binding</keyword>
<feature type="compositionally biased region" description="Basic residues" evidence="19">
    <location>
        <begin position="554"/>
        <end position="569"/>
    </location>
</feature>
<evidence type="ECO:0000256" key="4">
    <source>
        <dbReference type="ARBA" id="ARBA00009028"/>
    </source>
</evidence>
<dbReference type="GO" id="GO:0008296">
    <property type="term" value="F:3'-5'-DNA exonuclease activity"/>
    <property type="evidence" value="ECO:0007669"/>
    <property type="project" value="InterPro"/>
</dbReference>
<dbReference type="PIRSF" id="PIRSF000882">
    <property type="entry name" value="DSB_repair_MRE11"/>
    <property type="match status" value="1"/>
</dbReference>